<gene>
    <name evidence="2" type="ORF">NCTC11012_00282</name>
</gene>
<protein>
    <submittedName>
        <fullName evidence="2">Uncharacterized protein</fullName>
    </submittedName>
</protein>
<evidence type="ECO:0000313" key="2">
    <source>
        <dbReference type="EMBL" id="STZ02059.1"/>
    </source>
</evidence>
<evidence type="ECO:0000313" key="3">
    <source>
        <dbReference type="Proteomes" id="UP000254618"/>
    </source>
</evidence>
<sequence length="56" mass="6934">MGFFEGFWQLIKGIFPICFEIWLYEGKSKFHTWFWRIVWILFFALVIYIIYVGIYG</sequence>
<feature type="transmembrane region" description="Helical" evidence="1">
    <location>
        <begin position="33"/>
        <end position="54"/>
    </location>
</feature>
<reference evidence="2 3" key="1">
    <citation type="submission" date="2018-06" db="EMBL/GenBank/DDBJ databases">
        <authorList>
            <consortium name="Pathogen Informatics"/>
            <person name="Doyle S."/>
        </authorList>
    </citation>
    <scope>NUCLEOTIDE SEQUENCE [LARGE SCALE GENOMIC DNA]</scope>
    <source>
        <strain evidence="2 3">NCTC11012</strain>
    </source>
</reference>
<name>A0A378QMD6_9GAMM</name>
<accession>A0A378QMD6</accession>
<evidence type="ECO:0000256" key="1">
    <source>
        <dbReference type="SAM" id="Phobius"/>
    </source>
</evidence>
<organism evidence="2 3">
    <name type="scientific">Moraxella equi</name>
    <dbReference type="NCBI Taxonomy" id="60442"/>
    <lineage>
        <taxon>Bacteria</taxon>
        <taxon>Pseudomonadati</taxon>
        <taxon>Pseudomonadota</taxon>
        <taxon>Gammaproteobacteria</taxon>
        <taxon>Moraxellales</taxon>
        <taxon>Moraxellaceae</taxon>
        <taxon>Moraxella</taxon>
    </lineage>
</organism>
<dbReference type="EMBL" id="UGQF01000001">
    <property type="protein sequence ID" value="STZ02059.1"/>
    <property type="molecule type" value="Genomic_DNA"/>
</dbReference>
<keyword evidence="1" id="KW-0812">Transmembrane</keyword>
<proteinExistence type="predicted"/>
<dbReference type="RefSeq" id="WP_158080729.1">
    <property type="nucleotide sequence ID" value="NZ_MXAP01000100.1"/>
</dbReference>
<dbReference type="AlphaFoldDB" id="A0A378QMD6"/>
<keyword evidence="1" id="KW-1133">Transmembrane helix</keyword>
<keyword evidence="1" id="KW-0472">Membrane</keyword>
<dbReference type="Proteomes" id="UP000254618">
    <property type="component" value="Unassembled WGS sequence"/>
</dbReference>